<proteinExistence type="predicted"/>
<feature type="region of interest" description="Disordered" evidence="1">
    <location>
        <begin position="1"/>
        <end position="25"/>
    </location>
</feature>
<accession>A0AAE0SVN8</accession>
<gene>
    <name evidence="2" type="ORF">CHS0354_024388</name>
</gene>
<reference evidence="2" key="3">
    <citation type="submission" date="2023-05" db="EMBL/GenBank/DDBJ databases">
        <authorList>
            <person name="Smith C.H."/>
        </authorList>
    </citation>
    <scope>NUCLEOTIDE SEQUENCE</scope>
    <source>
        <strain evidence="2">CHS0354</strain>
        <tissue evidence="2">Mantle</tissue>
    </source>
</reference>
<keyword evidence="3" id="KW-1185">Reference proteome</keyword>
<evidence type="ECO:0000256" key="1">
    <source>
        <dbReference type="SAM" id="MobiDB-lite"/>
    </source>
</evidence>
<dbReference type="Proteomes" id="UP001195483">
    <property type="component" value="Unassembled WGS sequence"/>
</dbReference>
<dbReference type="EMBL" id="JAEAOA010001449">
    <property type="protein sequence ID" value="KAK3599062.1"/>
    <property type="molecule type" value="Genomic_DNA"/>
</dbReference>
<evidence type="ECO:0000313" key="3">
    <source>
        <dbReference type="Proteomes" id="UP001195483"/>
    </source>
</evidence>
<feature type="compositionally biased region" description="Polar residues" evidence="1">
    <location>
        <begin position="9"/>
        <end position="22"/>
    </location>
</feature>
<dbReference type="AlphaFoldDB" id="A0AAE0SVN8"/>
<sequence>MCKNDSELESSLAQNAHNTNPVRNFDRKSELGLLNAGKITFSGKLFREIIKNVELENE</sequence>
<reference evidence="2" key="2">
    <citation type="journal article" date="2021" name="Genome Biol. Evol.">
        <title>Developing a high-quality reference genome for a parasitic bivalve with doubly uniparental inheritance (Bivalvia: Unionida).</title>
        <authorList>
            <person name="Smith C.H."/>
        </authorList>
    </citation>
    <scope>NUCLEOTIDE SEQUENCE</scope>
    <source>
        <strain evidence="2">CHS0354</strain>
        <tissue evidence="2">Mantle</tissue>
    </source>
</reference>
<comment type="caution">
    <text evidence="2">The sequence shown here is derived from an EMBL/GenBank/DDBJ whole genome shotgun (WGS) entry which is preliminary data.</text>
</comment>
<protein>
    <submittedName>
        <fullName evidence="2">Uncharacterized protein</fullName>
    </submittedName>
</protein>
<reference evidence="2" key="1">
    <citation type="journal article" date="2021" name="Genome Biol. Evol.">
        <title>A High-Quality Reference Genome for a Parasitic Bivalve with Doubly Uniparental Inheritance (Bivalvia: Unionida).</title>
        <authorList>
            <person name="Smith C.H."/>
        </authorList>
    </citation>
    <scope>NUCLEOTIDE SEQUENCE</scope>
    <source>
        <strain evidence="2">CHS0354</strain>
    </source>
</reference>
<organism evidence="2 3">
    <name type="scientific">Potamilus streckersoni</name>
    <dbReference type="NCBI Taxonomy" id="2493646"/>
    <lineage>
        <taxon>Eukaryota</taxon>
        <taxon>Metazoa</taxon>
        <taxon>Spiralia</taxon>
        <taxon>Lophotrochozoa</taxon>
        <taxon>Mollusca</taxon>
        <taxon>Bivalvia</taxon>
        <taxon>Autobranchia</taxon>
        <taxon>Heteroconchia</taxon>
        <taxon>Palaeoheterodonta</taxon>
        <taxon>Unionida</taxon>
        <taxon>Unionoidea</taxon>
        <taxon>Unionidae</taxon>
        <taxon>Ambleminae</taxon>
        <taxon>Lampsilini</taxon>
        <taxon>Potamilus</taxon>
    </lineage>
</organism>
<feature type="non-terminal residue" evidence="2">
    <location>
        <position position="58"/>
    </location>
</feature>
<name>A0AAE0SVN8_9BIVA</name>
<evidence type="ECO:0000313" key="2">
    <source>
        <dbReference type="EMBL" id="KAK3599062.1"/>
    </source>
</evidence>